<evidence type="ECO:0000256" key="8">
    <source>
        <dbReference type="ARBA" id="ARBA00022848"/>
    </source>
</evidence>
<dbReference type="InterPro" id="IPR001128">
    <property type="entry name" value="Cyt_P450"/>
</dbReference>
<evidence type="ECO:0000256" key="4">
    <source>
        <dbReference type="ARBA" id="ARBA00010617"/>
    </source>
</evidence>
<evidence type="ECO:0000256" key="1">
    <source>
        <dbReference type="ARBA" id="ARBA00001971"/>
    </source>
</evidence>
<evidence type="ECO:0000313" key="15">
    <source>
        <dbReference type="EMBL" id="ACE75186.1"/>
    </source>
</evidence>
<evidence type="ECO:0000256" key="7">
    <source>
        <dbReference type="ARBA" id="ARBA00022824"/>
    </source>
</evidence>
<proteinExistence type="inferred from homology"/>
<dbReference type="CDD" id="cd11056">
    <property type="entry name" value="CYP6-like"/>
    <property type="match status" value="1"/>
</dbReference>
<evidence type="ECO:0000256" key="3">
    <source>
        <dbReference type="ARBA" id="ARBA00004406"/>
    </source>
</evidence>
<comment type="subcellular location">
    <subcellularLocation>
        <location evidence="3">Endoplasmic reticulum membrane</location>
        <topology evidence="3">Peripheral membrane protein</topology>
    </subcellularLocation>
    <subcellularLocation>
        <location evidence="2">Microsome membrane</location>
        <topology evidence="2">Peripheral membrane protein</topology>
    </subcellularLocation>
</comment>
<dbReference type="Pfam" id="PF00067">
    <property type="entry name" value="p450"/>
    <property type="match status" value="1"/>
</dbReference>
<evidence type="ECO:0000256" key="6">
    <source>
        <dbReference type="ARBA" id="ARBA00022723"/>
    </source>
</evidence>
<keyword evidence="11 14" id="KW-0503">Monooxygenase</keyword>
<dbReference type="InterPro" id="IPR050476">
    <property type="entry name" value="Insect_CytP450_Detox"/>
</dbReference>
<keyword evidence="7" id="KW-0256">Endoplasmic reticulum</keyword>
<reference evidence="15" key="1">
    <citation type="submission" date="2007-06" db="EMBL/GenBank/DDBJ databases">
        <title>Bracovirus Evolution: Comparative Genomics of Multiple Viral and Proviral Genomes.</title>
        <authorList>
            <person name="Desjardins C.A."/>
            <person name="Gundersen-Rindal D.E."/>
            <person name="Hostetler J.B."/>
            <person name="Tallon L.J."/>
            <person name="Utterback T.R."/>
            <person name="Fuester R.W."/>
            <person name="Schatz M.C."/>
            <person name="Pedroni M.J."/>
            <person name="Fadrosh D.W."/>
            <person name="Haas B.J."/>
            <person name="Toms B.S."/>
            <person name="Chen D."/>
            <person name="Nene V."/>
        </authorList>
    </citation>
    <scope>NUCLEOTIDE SEQUENCE</scope>
</reference>
<accession>B7S8G1</accession>
<sequence length="502" mass="57443">MYLLLTIAGVLVTYLLFFRRNYFAKRGISYKTPFPVLGNMWKIIFRRGTGVDVITEVYNCEPEAKYVGIFEFTAPVVMIKDLDLVKDITVKHFDHFVNHRAFVDSERDALMGNNLSSLHGDQWRKVRTLLSPAFTSSKMKGMFKLMSECACTFTEYLVNQSRNGPIDFNSKDMFRRYANDVIATCAFGVSVDSMANPDNDFYVFGTKGTSFDGIKALKFFLSRSFPWIAKLLGVKLIDRQVETFFYGLVRETIETRDEKGIYRPDMIQLMMEARGNDPGSKNPELSIESMTSQAFIFFFGGFDSTSTMICFVAHEIAVNPEVQQRLQEEIDQVLERSNGDPSYEAINGMQYINAVISESLRKYPIQVAVDRICTKSFELPPALPGLKPLMMKPGDNLWIPTWAIHRDDQFFPNPDKFDPERFLDEKDSFNHSAFMPFGIGPRMCIGNRFALLEMKVMFFHVLAKCSIKISDKMIMPMRLSKTSLTLMAEGGFWLEIHPRVAV</sequence>
<dbReference type="Gene3D" id="1.10.630.10">
    <property type="entry name" value="Cytochrome P450"/>
    <property type="match status" value="1"/>
</dbReference>
<evidence type="ECO:0000256" key="13">
    <source>
        <dbReference type="PIRSR" id="PIRSR602402-1"/>
    </source>
</evidence>
<dbReference type="PROSITE" id="PS00086">
    <property type="entry name" value="CYTOCHROME_P450"/>
    <property type="match status" value="1"/>
</dbReference>
<dbReference type="InterPro" id="IPR002402">
    <property type="entry name" value="Cyt_P450_E_grp-II"/>
</dbReference>
<evidence type="ECO:0000256" key="2">
    <source>
        <dbReference type="ARBA" id="ARBA00004174"/>
    </source>
</evidence>
<organism evidence="15">
    <name type="scientific">Glyptapanteles flavicoxis</name>
    <dbReference type="NCBI Taxonomy" id="463051"/>
    <lineage>
        <taxon>Eukaryota</taxon>
        <taxon>Metazoa</taxon>
        <taxon>Ecdysozoa</taxon>
        <taxon>Arthropoda</taxon>
        <taxon>Hexapoda</taxon>
        <taxon>Insecta</taxon>
        <taxon>Pterygota</taxon>
        <taxon>Neoptera</taxon>
        <taxon>Endopterygota</taxon>
        <taxon>Hymenoptera</taxon>
        <taxon>Apocrita</taxon>
        <taxon>Ichneumonoidea</taxon>
        <taxon>Braconidae</taxon>
        <taxon>Microgastrinae</taxon>
        <taxon>Glyptapanteles</taxon>
    </lineage>
</organism>
<dbReference type="InterPro" id="IPR036396">
    <property type="entry name" value="Cyt_P450_sf"/>
</dbReference>
<dbReference type="PRINTS" id="PR00464">
    <property type="entry name" value="EP450II"/>
</dbReference>
<dbReference type="GO" id="GO:0005789">
    <property type="term" value="C:endoplasmic reticulum membrane"/>
    <property type="evidence" value="ECO:0007669"/>
    <property type="project" value="UniProtKB-SubCell"/>
</dbReference>
<dbReference type="GO" id="GO:0016705">
    <property type="term" value="F:oxidoreductase activity, acting on paired donors, with incorporation or reduction of molecular oxygen"/>
    <property type="evidence" value="ECO:0007669"/>
    <property type="project" value="InterPro"/>
</dbReference>
<keyword evidence="6 13" id="KW-0479">Metal-binding</keyword>
<evidence type="ECO:0000256" key="14">
    <source>
        <dbReference type="RuleBase" id="RU000461"/>
    </source>
</evidence>
<name>B7S8G1_9HYME</name>
<evidence type="ECO:0000256" key="11">
    <source>
        <dbReference type="ARBA" id="ARBA00023033"/>
    </source>
</evidence>
<keyword evidence="8" id="KW-0492">Microsome</keyword>
<evidence type="ECO:0000256" key="10">
    <source>
        <dbReference type="ARBA" id="ARBA00023004"/>
    </source>
</evidence>
<dbReference type="AlphaFoldDB" id="B7S8G1"/>
<comment type="cofactor">
    <cofactor evidence="1 13">
        <name>heme</name>
        <dbReference type="ChEBI" id="CHEBI:30413"/>
    </cofactor>
</comment>
<keyword evidence="5 13" id="KW-0349">Heme</keyword>
<evidence type="ECO:0000256" key="9">
    <source>
        <dbReference type="ARBA" id="ARBA00023002"/>
    </source>
</evidence>
<dbReference type="GO" id="GO:0005506">
    <property type="term" value="F:iron ion binding"/>
    <property type="evidence" value="ECO:0007669"/>
    <property type="project" value="InterPro"/>
</dbReference>
<dbReference type="InterPro" id="IPR017972">
    <property type="entry name" value="Cyt_P450_CS"/>
</dbReference>
<protein>
    <submittedName>
        <fullName evidence="15">Cytochrome P450</fullName>
    </submittedName>
</protein>
<dbReference type="SUPFAM" id="SSF48264">
    <property type="entry name" value="Cytochrome P450"/>
    <property type="match status" value="1"/>
</dbReference>
<keyword evidence="9 14" id="KW-0560">Oxidoreductase</keyword>
<dbReference type="GO" id="GO:0020037">
    <property type="term" value="F:heme binding"/>
    <property type="evidence" value="ECO:0007669"/>
    <property type="project" value="InterPro"/>
</dbReference>
<dbReference type="FunFam" id="1.10.630.10:FF:000042">
    <property type="entry name" value="Cytochrome P450"/>
    <property type="match status" value="1"/>
</dbReference>
<gene>
    <name evidence="15" type="ORF">GFP_L4_0040</name>
</gene>
<dbReference type="EMBL" id="EF710646">
    <property type="protein sequence ID" value="ACE75186.1"/>
    <property type="molecule type" value="Genomic_DNA"/>
</dbReference>
<evidence type="ECO:0000256" key="5">
    <source>
        <dbReference type="ARBA" id="ARBA00022617"/>
    </source>
</evidence>
<feature type="binding site" description="axial binding residue" evidence="13">
    <location>
        <position position="444"/>
    </location>
    <ligand>
        <name>heme</name>
        <dbReference type="ChEBI" id="CHEBI:30413"/>
    </ligand>
    <ligandPart>
        <name>Fe</name>
        <dbReference type="ChEBI" id="CHEBI:18248"/>
    </ligandPart>
</feature>
<keyword evidence="12" id="KW-0472">Membrane</keyword>
<comment type="similarity">
    <text evidence="4 14">Belongs to the cytochrome P450 family.</text>
</comment>
<dbReference type="PANTHER" id="PTHR24292:SF54">
    <property type="entry name" value="CYP9F3-RELATED"/>
    <property type="match status" value="1"/>
</dbReference>
<keyword evidence="10 13" id="KW-0408">Iron</keyword>
<dbReference type="PRINTS" id="PR00385">
    <property type="entry name" value="P450"/>
</dbReference>
<evidence type="ECO:0000256" key="12">
    <source>
        <dbReference type="ARBA" id="ARBA00023136"/>
    </source>
</evidence>
<dbReference type="PANTHER" id="PTHR24292">
    <property type="entry name" value="CYTOCHROME P450"/>
    <property type="match status" value="1"/>
</dbReference>
<dbReference type="GO" id="GO:0004497">
    <property type="term" value="F:monooxygenase activity"/>
    <property type="evidence" value="ECO:0007669"/>
    <property type="project" value="UniProtKB-KW"/>
</dbReference>